<dbReference type="EMBL" id="GBXM01075543">
    <property type="protein sequence ID" value="JAH33034.1"/>
    <property type="molecule type" value="Transcribed_RNA"/>
</dbReference>
<evidence type="ECO:0000313" key="1">
    <source>
        <dbReference type="EMBL" id="JAH33034.1"/>
    </source>
</evidence>
<sequence>MRVLAACQSLAHTSYLIRKNITLPLQGVRVTSI</sequence>
<dbReference type="AlphaFoldDB" id="A0A0E9RV89"/>
<protein>
    <submittedName>
        <fullName evidence="1">Uncharacterized protein</fullName>
    </submittedName>
</protein>
<reference evidence="1" key="2">
    <citation type="journal article" date="2015" name="Fish Shellfish Immunol.">
        <title>Early steps in the European eel (Anguilla anguilla)-Vibrio vulnificus interaction in the gills: Role of the RtxA13 toxin.</title>
        <authorList>
            <person name="Callol A."/>
            <person name="Pajuelo D."/>
            <person name="Ebbesson L."/>
            <person name="Teles M."/>
            <person name="MacKenzie S."/>
            <person name="Amaro C."/>
        </authorList>
    </citation>
    <scope>NUCLEOTIDE SEQUENCE</scope>
</reference>
<accession>A0A0E9RV89</accession>
<organism evidence="1">
    <name type="scientific">Anguilla anguilla</name>
    <name type="common">European freshwater eel</name>
    <name type="synonym">Muraena anguilla</name>
    <dbReference type="NCBI Taxonomy" id="7936"/>
    <lineage>
        <taxon>Eukaryota</taxon>
        <taxon>Metazoa</taxon>
        <taxon>Chordata</taxon>
        <taxon>Craniata</taxon>
        <taxon>Vertebrata</taxon>
        <taxon>Euteleostomi</taxon>
        <taxon>Actinopterygii</taxon>
        <taxon>Neopterygii</taxon>
        <taxon>Teleostei</taxon>
        <taxon>Anguilliformes</taxon>
        <taxon>Anguillidae</taxon>
        <taxon>Anguilla</taxon>
    </lineage>
</organism>
<name>A0A0E9RV89_ANGAN</name>
<proteinExistence type="predicted"/>
<reference evidence="1" key="1">
    <citation type="submission" date="2014-11" db="EMBL/GenBank/DDBJ databases">
        <authorList>
            <person name="Amaro Gonzalez C."/>
        </authorList>
    </citation>
    <scope>NUCLEOTIDE SEQUENCE</scope>
</reference>